<reference evidence="2" key="1">
    <citation type="submission" date="2015-07" db="EMBL/GenBank/DDBJ databases">
        <authorList>
            <person name="Wibberg D."/>
        </authorList>
    </citation>
    <scope>NUCLEOTIDE SEQUENCE [LARGE SCALE GENOMIC DNA]</scope>
</reference>
<protein>
    <submittedName>
        <fullName evidence="1">Uncharacterized protein</fullName>
    </submittedName>
</protein>
<evidence type="ECO:0000313" key="2">
    <source>
        <dbReference type="Proteomes" id="UP000046187"/>
    </source>
</evidence>
<dbReference type="Proteomes" id="UP000046187">
    <property type="component" value="Unassembled WGS sequence"/>
</dbReference>
<name>A0A0K2ZVN3_9XANT</name>
<accession>A0A0K2ZVN3</accession>
<keyword evidence="2" id="KW-1185">Reference proteome</keyword>
<sequence>MAAIVAQPAARCVVRAHGGGSGGVLAGAAGDAPVALQFARRCGAGLTSGLRAG</sequence>
<dbReference type="EMBL" id="CXOI01000043">
    <property type="protein sequence ID" value="CTP89052.1"/>
    <property type="molecule type" value="Genomic_DNA"/>
</dbReference>
<dbReference type="RefSeq" id="WP_170874297.1">
    <property type="nucleotide sequence ID" value="NZ_CXOI01000043.1"/>
</dbReference>
<proteinExistence type="predicted"/>
<evidence type="ECO:0000313" key="1">
    <source>
        <dbReference type="EMBL" id="CTP89052.1"/>
    </source>
</evidence>
<organism evidence="1 2">
    <name type="scientific">Xanthomonas graminis pv. arrhenatheri LMG 727</name>
    <dbReference type="NCBI Taxonomy" id="1195923"/>
    <lineage>
        <taxon>Bacteria</taxon>
        <taxon>Pseudomonadati</taxon>
        <taxon>Pseudomonadota</taxon>
        <taxon>Gammaproteobacteria</taxon>
        <taxon>Lysobacterales</taxon>
        <taxon>Lysobacteraceae</taxon>
        <taxon>Xanthomonas</taxon>
        <taxon>Xanthomonas translucens group</taxon>
        <taxon>Xanthomonas graminis</taxon>
    </lineage>
</organism>
<dbReference type="AlphaFoldDB" id="A0A0K2ZVN3"/>
<gene>
    <name evidence="1" type="ORF">XTALMG727_2581</name>
</gene>